<evidence type="ECO:0000256" key="2">
    <source>
        <dbReference type="ARBA" id="ARBA00022475"/>
    </source>
</evidence>
<feature type="transmembrane region" description="Helical" evidence="3">
    <location>
        <begin position="312"/>
        <end position="330"/>
    </location>
</feature>
<feature type="transmembrane region" description="Helical" evidence="3">
    <location>
        <begin position="175"/>
        <end position="196"/>
    </location>
</feature>
<feature type="transmembrane region" description="Helical" evidence="3">
    <location>
        <begin position="79"/>
        <end position="100"/>
    </location>
</feature>
<dbReference type="InterPro" id="IPR036259">
    <property type="entry name" value="MFS_trans_sf"/>
</dbReference>
<dbReference type="Proteomes" id="UP000663829">
    <property type="component" value="Unassembled WGS sequence"/>
</dbReference>
<feature type="transmembrane region" description="Helical" evidence="3">
    <location>
        <begin position="342"/>
        <end position="361"/>
    </location>
</feature>
<proteinExistence type="predicted"/>
<keyword evidence="3" id="KW-0472">Membrane</keyword>
<accession>A0A814II32</accession>
<dbReference type="PANTHER" id="PTHR43702">
    <property type="entry name" value="L-FUCOSE-PROTON SYMPORTER"/>
    <property type="match status" value="1"/>
</dbReference>
<feature type="transmembrane region" description="Helical" evidence="3">
    <location>
        <begin position="275"/>
        <end position="297"/>
    </location>
</feature>
<keyword evidence="7" id="KW-1185">Reference proteome</keyword>
<dbReference type="NCBIfam" id="TIGR00885">
    <property type="entry name" value="fucP"/>
    <property type="match status" value="1"/>
</dbReference>
<gene>
    <name evidence="5" type="ORF">GPM918_LOCUS14883</name>
    <name evidence="6" type="ORF">SRO942_LOCUS14883</name>
</gene>
<name>A0A814II32_9BILA</name>
<comment type="subcellular location">
    <subcellularLocation>
        <location evidence="1">Cell inner membrane</location>
        <topology evidence="1">Multi-pass membrane protein</topology>
    </subcellularLocation>
</comment>
<dbReference type="CDD" id="cd17394">
    <property type="entry name" value="MFS_FucP_like"/>
    <property type="match status" value="1"/>
</dbReference>
<dbReference type="GO" id="GO:0005886">
    <property type="term" value="C:plasma membrane"/>
    <property type="evidence" value="ECO:0007669"/>
    <property type="project" value="UniProtKB-SubCell"/>
</dbReference>
<feature type="transmembrane region" description="Helical" evidence="3">
    <location>
        <begin position="224"/>
        <end position="244"/>
    </location>
</feature>
<dbReference type="Gene3D" id="1.20.1250.20">
    <property type="entry name" value="MFS general substrate transporter like domains"/>
    <property type="match status" value="2"/>
</dbReference>
<dbReference type="Proteomes" id="UP000681722">
    <property type="component" value="Unassembled WGS sequence"/>
</dbReference>
<dbReference type="PANTHER" id="PTHR43702:SF11">
    <property type="entry name" value="L-FUCOSE-PROTON SYMPORTER"/>
    <property type="match status" value="1"/>
</dbReference>
<protein>
    <recommendedName>
        <fullName evidence="4">Major facilitator superfamily (MFS) profile domain-containing protein</fullName>
    </recommendedName>
</protein>
<dbReference type="EMBL" id="CAJNOQ010003652">
    <property type="protein sequence ID" value="CAF1023043.1"/>
    <property type="molecule type" value="Genomic_DNA"/>
</dbReference>
<reference evidence="5" key="1">
    <citation type="submission" date="2021-02" db="EMBL/GenBank/DDBJ databases">
        <authorList>
            <person name="Nowell W R."/>
        </authorList>
    </citation>
    <scope>NUCLEOTIDE SEQUENCE</scope>
</reference>
<keyword evidence="3" id="KW-0812">Transmembrane</keyword>
<evidence type="ECO:0000259" key="4">
    <source>
        <dbReference type="PROSITE" id="PS50850"/>
    </source>
</evidence>
<dbReference type="SUPFAM" id="SSF103473">
    <property type="entry name" value="MFS general substrate transporter"/>
    <property type="match status" value="1"/>
</dbReference>
<evidence type="ECO:0000313" key="6">
    <source>
        <dbReference type="EMBL" id="CAF3794374.1"/>
    </source>
</evidence>
<dbReference type="GO" id="GO:0015535">
    <property type="term" value="F:fucose:proton symporter activity"/>
    <property type="evidence" value="ECO:0007669"/>
    <property type="project" value="InterPro"/>
</dbReference>
<dbReference type="InterPro" id="IPR050375">
    <property type="entry name" value="MFS_TsgA-like"/>
</dbReference>
<dbReference type="InterPro" id="IPR005275">
    <property type="entry name" value="Lfuc_symporter_FucP"/>
</dbReference>
<dbReference type="Pfam" id="PF07690">
    <property type="entry name" value="MFS_1"/>
    <property type="match status" value="1"/>
</dbReference>
<dbReference type="PROSITE" id="PS50850">
    <property type="entry name" value="MFS"/>
    <property type="match status" value="1"/>
</dbReference>
<dbReference type="AlphaFoldDB" id="A0A814II32"/>
<feature type="transmembrane region" description="Helical" evidence="3">
    <location>
        <begin position="132"/>
        <end position="154"/>
    </location>
</feature>
<evidence type="ECO:0000256" key="3">
    <source>
        <dbReference type="SAM" id="Phobius"/>
    </source>
</evidence>
<feature type="transmembrane region" description="Helical" evidence="3">
    <location>
        <begin position="367"/>
        <end position="387"/>
    </location>
</feature>
<comment type="caution">
    <text evidence="5">The sequence shown here is derived from an EMBL/GenBank/DDBJ whole genome shotgun (WGS) entry which is preliminary data.</text>
</comment>
<feature type="domain" description="Major facilitator superfamily (MFS) profile" evidence="4">
    <location>
        <begin position="42"/>
        <end position="454"/>
    </location>
</feature>
<evidence type="ECO:0000313" key="7">
    <source>
        <dbReference type="Proteomes" id="UP000663829"/>
    </source>
</evidence>
<keyword evidence="3" id="KW-1133">Transmembrane helix</keyword>
<evidence type="ECO:0000313" key="5">
    <source>
        <dbReference type="EMBL" id="CAF1023043.1"/>
    </source>
</evidence>
<feature type="transmembrane region" description="Helical" evidence="3">
    <location>
        <begin position="427"/>
        <end position="451"/>
    </location>
</feature>
<keyword evidence="2" id="KW-1003">Cell membrane</keyword>
<evidence type="ECO:0000256" key="1">
    <source>
        <dbReference type="ARBA" id="ARBA00004429"/>
    </source>
</evidence>
<organism evidence="5 7">
    <name type="scientific">Didymodactylos carnosus</name>
    <dbReference type="NCBI Taxonomy" id="1234261"/>
    <lineage>
        <taxon>Eukaryota</taxon>
        <taxon>Metazoa</taxon>
        <taxon>Spiralia</taxon>
        <taxon>Gnathifera</taxon>
        <taxon>Rotifera</taxon>
        <taxon>Eurotatoria</taxon>
        <taxon>Bdelloidea</taxon>
        <taxon>Philodinida</taxon>
        <taxon>Philodinidae</taxon>
        <taxon>Didymodactylos</taxon>
    </lineage>
</organism>
<feature type="transmembrane region" description="Helical" evidence="3">
    <location>
        <begin position="37"/>
        <end position="59"/>
    </location>
</feature>
<sequence length="454" mass="51000">MDGIELSQQPEQVKLLIESPLTIGETTTTKKSTLFPYGYLTPFFLVTFLVFLWGIPSQLNGILIRQFSKSFILTQFEAGLVQSAFYMGYFLLAIPAGFLMQKFGYKFGFLSGLGLFSLGCFLFWPAALINRYSIFLLSLFIIASGLSFLETAANPFIAQLGDPETSEQRLNFSQAFNPLGAMTGVLIGTLFIFSGIELDEHEIHQRKLNGTYERYLKQETLRVIHPYLVLSGISLLWAIFTFFIKFPTTATKQGVVTTIADDQNNTDNKKLCRPYFFLAVLAQFMYVGAQVCTWSYFIQYAQEYTQMKEKSAGYWLTGTLVMFGLGRFSSAYLMQHWIKAQLLMGIYGIINIVLVLVAILIRGWVGFSCLFCTSFFMSLMFPTIFALGLKDLTEKKAKLAGSLLVMAIVGGAVLTPLMGLISELMKTIAIAYFVPLFAYGFVVLFAFIDFLKIN</sequence>
<dbReference type="OrthoDB" id="10009229at2759"/>
<feature type="transmembrane region" description="Helical" evidence="3">
    <location>
        <begin position="107"/>
        <end position="126"/>
    </location>
</feature>
<feature type="transmembrane region" description="Helical" evidence="3">
    <location>
        <begin position="399"/>
        <end position="421"/>
    </location>
</feature>
<dbReference type="EMBL" id="CAJOBC010003652">
    <property type="protein sequence ID" value="CAF3794374.1"/>
    <property type="molecule type" value="Genomic_DNA"/>
</dbReference>
<dbReference type="InterPro" id="IPR011701">
    <property type="entry name" value="MFS"/>
</dbReference>
<dbReference type="InterPro" id="IPR020846">
    <property type="entry name" value="MFS_dom"/>
</dbReference>